<evidence type="ECO:0000313" key="2">
    <source>
        <dbReference type="Proteomes" id="UP000077407"/>
    </source>
</evidence>
<protein>
    <submittedName>
        <fullName evidence="1">Uncharacterized protein</fullName>
    </submittedName>
</protein>
<evidence type="ECO:0000313" key="1">
    <source>
        <dbReference type="EMBL" id="OAA88571.1"/>
    </source>
</evidence>
<accession>A0A168Q2V1</accession>
<gene>
    <name evidence="1" type="ORF">WY13_01766</name>
</gene>
<dbReference type="PATRIC" id="fig|1538.10.peg.2212"/>
<dbReference type="OrthoDB" id="5460858at2"/>
<comment type="caution">
    <text evidence="1">The sequence shown here is derived from an EMBL/GenBank/DDBJ whole genome shotgun (WGS) entry which is preliminary data.</text>
</comment>
<name>A0A168Q2V1_9CLOT</name>
<sequence length="73" mass="8244">MANTDFCTCKNYSCKFNPRNHDQGCNLCIKICLNDGALPSCFFRAVSEELRDVTVIDDSSYEAFAKLVLNNKK</sequence>
<dbReference type="RefSeq" id="WP_023162117.1">
    <property type="nucleotide sequence ID" value="NZ_LITT01000016.1"/>
</dbReference>
<reference evidence="1 2" key="1">
    <citation type="journal article" date="2015" name="Biotechnol. Bioeng.">
        <title>Genome sequence and phenotypic characterization of Caulobacter segnis.</title>
        <authorList>
            <person name="Patel S."/>
            <person name="Fletcher B."/>
            <person name="Scott D.C."/>
            <person name="Ely B."/>
        </authorList>
    </citation>
    <scope>NUCLEOTIDE SEQUENCE [LARGE SCALE GENOMIC DNA]</scope>
    <source>
        <strain evidence="1 2">ERI-2</strain>
    </source>
</reference>
<dbReference type="EMBL" id="LITT01000016">
    <property type="protein sequence ID" value="OAA88571.1"/>
    <property type="molecule type" value="Genomic_DNA"/>
</dbReference>
<dbReference type="Pfam" id="PF20095">
    <property type="entry name" value="DUF6485"/>
    <property type="match status" value="1"/>
</dbReference>
<organism evidence="1 2">
    <name type="scientific">Clostridium ljungdahlii</name>
    <dbReference type="NCBI Taxonomy" id="1538"/>
    <lineage>
        <taxon>Bacteria</taxon>
        <taxon>Bacillati</taxon>
        <taxon>Bacillota</taxon>
        <taxon>Clostridia</taxon>
        <taxon>Eubacteriales</taxon>
        <taxon>Clostridiaceae</taxon>
        <taxon>Clostridium</taxon>
    </lineage>
</organism>
<dbReference type="Proteomes" id="UP000077407">
    <property type="component" value="Unassembled WGS sequence"/>
</dbReference>
<proteinExistence type="predicted"/>
<dbReference type="AlphaFoldDB" id="A0A168Q2V1"/>